<proteinExistence type="predicted"/>
<name>A0A835HEQ4_9MAGN</name>
<sequence>MGDLDIKPFRIARYRKYPSNIADDKAAQLCSLWQARLGDSNWYPFKVVHCGTDEEEEHELVIDEEDKKLNGLNEDFGSEVYEIGCTSLKELNEYNPSGRYVVEELWNFKENHKASLKEAITLLLKMLPN</sequence>
<dbReference type="PANTHER" id="PTHR21596">
    <property type="entry name" value="RIBONUCLEASE P SUBUNIT P38"/>
    <property type="match status" value="1"/>
</dbReference>
<reference evidence="2 3" key="1">
    <citation type="submission" date="2020-10" db="EMBL/GenBank/DDBJ databases">
        <title>The Coptis chinensis genome and diversification of protoberbering-type alkaloids.</title>
        <authorList>
            <person name="Wang B."/>
            <person name="Shu S."/>
            <person name="Song C."/>
            <person name="Liu Y."/>
        </authorList>
    </citation>
    <scope>NUCLEOTIDE SEQUENCE [LARGE SCALE GENOMIC DNA]</scope>
    <source>
        <strain evidence="2">HL-2020</strain>
        <tissue evidence="2">Leaf</tissue>
    </source>
</reference>
<dbReference type="GO" id="GO:0080188">
    <property type="term" value="P:gene silencing by siRNA-directed DNA methylation"/>
    <property type="evidence" value="ECO:0007669"/>
    <property type="project" value="InterPro"/>
</dbReference>
<dbReference type="PANTHER" id="PTHR21596:SF23">
    <property type="entry name" value="FACTOR OF DNA METHYLATION 4"/>
    <property type="match status" value="1"/>
</dbReference>
<accession>A0A835HEQ4</accession>
<protein>
    <recommendedName>
        <fullName evidence="1">Factor of DNA methylation 1-5/IDN2 domain-containing protein</fullName>
    </recommendedName>
</protein>
<dbReference type="Pfam" id="PF03469">
    <property type="entry name" value="XH"/>
    <property type="match status" value="1"/>
</dbReference>
<dbReference type="InterPro" id="IPR045177">
    <property type="entry name" value="FDM1-5/IDN2"/>
</dbReference>
<evidence type="ECO:0000259" key="1">
    <source>
        <dbReference type="Pfam" id="PF03469"/>
    </source>
</evidence>
<evidence type="ECO:0000313" key="2">
    <source>
        <dbReference type="EMBL" id="KAF9595498.1"/>
    </source>
</evidence>
<feature type="domain" description="Factor of DNA methylation 1-5/IDN2" evidence="1">
    <location>
        <begin position="1"/>
        <end position="127"/>
    </location>
</feature>
<evidence type="ECO:0000313" key="3">
    <source>
        <dbReference type="Proteomes" id="UP000631114"/>
    </source>
</evidence>
<keyword evidence="3" id="KW-1185">Reference proteome</keyword>
<dbReference type="InterPro" id="IPR005379">
    <property type="entry name" value="FDM1-5/IDN2_XH"/>
</dbReference>
<dbReference type="EMBL" id="JADFTS010000007">
    <property type="protein sequence ID" value="KAF9595498.1"/>
    <property type="molecule type" value="Genomic_DNA"/>
</dbReference>
<dbReference type="Proteomes" id="UP000631114">
    <property type="component" value="Unassembled WGS sequence"/>
</dbReference>
<comment type="caution">
    <text evidence="2">The sequence shown here is derived from an EMBL/GenBank/DDBJ whole genome shotgun (WGS) entry which is preliminary data.</text>
</comment>
<dbReference type="OrthoDB" id="1892195at2759"/>
<dbReference type="AlphaFoldDB" id="A0A835HEQ4"/>
<organism evidence="2 3">
    <name type="scientific">Coptis chinensis</name>
    <dbReference type="NCBI Taxonomy" id="261450"/>
    <lineage>
        <taxon>Eukaryota</taxon>
        <taxon>Viridiplantae</taxon>
        <taxon>Streptophyta</taxon>
        <taxon>Embryophyta</taxon>
        <taxon>Tracheophyta</taxon>
        <taxon>Spermatophyta</taxon>
        <taxon>Magnoliopsida</taxon>
        <taxon>Ranunculales</taxon>
        <taxon>Ranunculaceae</taxon>
        <taxon>Coptidoideae</taxon>
        <taxon>Coptis</taxon>
    </lineage>
</organism>
<gene>
    <name evidence="2" type="ORF">IFM89_000586</name>
</gene>